<evidence type="ECO:0000313" key="1">
    <source>
        <dbReference type="EnsemblPlants" id="OB10G26600.1"/>
    </source>
</evidence>
<dbReference type="Proteomes" id="UP000006038">
    <property type="component" value="Chromosome 10"/>
</dbReference>
<dbReference type="AlphaFoldDB" id="J3N562"/>
<dbReference type="HOGENOM" id="CLU_1534861_0_0_1"/>
<reference evidence="1" key="1">
    <citation type="journal article" date="2013" name="Nat. Commun.">
        <title>Whole-genome sequencing of Oryza brachyantha reveals mechanisms underlying Oryza genome evolution.</title>
        <authorList>
            <person name="Chen J."/>
            <person name="Huang Q."/>
            <person name="Gao D."/>
            <person name="Wang J."/>
            <person name="Lang Y."/>
            <person name="Liu T."/>
            <person name="Li B."/>
            <person name="Bai Z."/>
            <person name="Luis Goicoechea J."/>
            <person name="Liang C."/>
            <person name="Chen C."/>
            <person name="Zhang W."/>
            <person name="Sun S."/>
            <person name="Liao Y."/>
            <person name="Zhang X."/>
            <person name="Yang L."/>
            <person name="Song C."/>
            <person name="Wang M."/>
            <person name="Shi J."/>
            <person name="Liu G."/>
            <person name="Liu J."/>
            <person name="Zhou H."/>
            <person name="Zhou W."/>
            <person name="Yu Q."/>
            <person name="An N."/>
            <person name="Chen Y."/>
            <person name="Cai Q."/>
            <person name="Wang B."/>
            <person name="Liu B."/>
            <person name="Min J."/>
            <person name="Huang Y."/>
            <person name="Wu H."/>
            <person name="Li Z."/>
            <person name="Zhang Y."/>
            <person name="Yin Y."/>
            <person name="Song W."/>
            <person name="Jiang J."/>
            <person name="Jackson S.A."/>
            <person name="Wing R.A."/>
            <person name="Wang J."/>
            <person name="Chen M."/>
        </authorList>
    </citation>
    <scope>NUCLEOTIDE SEQUENCE [LARGE SCALE GENOMIC DNA]</scope>
    <source>
        <strain evidence="1">cv. IRGC 101232</strain>
    </source>
</reference>
<dbReference type="EnsemblPlants" id="OB10G26600.1">
    <property type="protein sequence ID" value="OB10G26600.1"/>
    <property type="gene ID" value="OB10G26600"/>
</dbReference>
<dbReference type="Gramene" id="OB10G26600.1">
    <property type="protein sequence ID" value="OB10G26600.1"/>
    <property type="gene ID" value="OB10G26600"/>
</dbReference>
<organism evidence="1">
    <name type="scientific">Oryza brachyantha</name>
    <name type="common">malo sina</name>
    <dbReference type="NCBI Taxonomy" id="4533"/>
    <lineage>
        <taxon>Eukaryota</taxon>
        <taxon>Viridiplantae</taxon>
        <taxon>Streptophyta</taxon>
        <taxon>Embryophyta</taxon>
        <taxon>Tracheophyta</taxon>
        <taxon>Spermatophyta</taxon>
        <taxon>Magnoliopsida</taxon>
        <taxon>Liliopsida</taxon>
        <taxon>Poales</taxon>
        <taxon>Poaceae</taxon>
        <taxon>BOP clade</taxon>
        <taxon>Oryzoideae</taxon>
        <taxon>Oryzeae</taxon>
        <taxon>Oryzinae</taxon>
        <taxon>Oryza</taxon>
    </lineage>
</organism>
<proteinExistence type="predicted"/>
<dbReference type="OMA" id="TRVHKRP"/>
<keyword evidence="2" id="KW-1185">Reference proteome</keyword>
<name>J3N562_ORYBR</name>
<accession>J3N562</accession>
<evidence type="ECO:0000313" key="2">
    <source>
        <dbReference type="Proteomes" id="UP000006038"/>
    </source>
</evidence>
<reference evidence="1" key="2">
    <citation type="submission" date="2013-04" db="UniProtKB">
        <authorList>
            <consortium name="EnsemblPlants"/>
        </authorList>
    </citation>
    <scope>IDENTIFICATION</scope>
</reference>
<sequence>MATLVSVTIKYLADPNTLSSEQLDWAIDIEGLVRILRIQKARGGGAKEERCWLDACIVEAPEIVSATCRLYDKHLNHLRSLAATDNLIDIAIAELINVELAEANNIRSRLTLVMKKTIALKEMLTRGVPVCARRPGEEALVQALVPLDKHVATVKTQLTTSQAFATTISRYRALFAMANNPVNTMHKRSTSPENPEGPP</sequence>
<protein>
    <submittedName>
        <fullName evidence="1">Uncharacterized protein</fullName>
    </submittedName>
</protein>